<dbReference type="InterPro" id="IPR016040">
    <property type="entry name" value="NAD(P)-bd_dom"/>
</dbReference>
<protein>
    <submittedName>
        <fullName evidence="2">NAD(P)-dependent oxidoreductase</fullName>
    </submittedName>
</protein>
<name>A0A2S3ZN59_9MICO</name>
<dbReference type="Gene3D" id="3.90.25.10">
    <property type="entry name" value="UDP-galactose 4-epimerase, domain 1"/>
    <property type="match status" value="1"/>
</dbReference>
<evidence type="ECO:0000313" key="3">
    <source>
        <dbReference type="Proteomes" id="UP000237104"/>
    </source>
</evidence>
<dbReference type="OrthoDB" id="5510591at2"/>
<accession>A0A2S3ZN59</accession>
<comment type="caution">
    <text evidence="2">The sequence shown here is derived from an EMBL/GenBank/DDBJ whole genome shotgun (WGS) entry which is preliminary data.</text>
</comment>
<dbReference type="EMBL" id="PPXF01000017">
    <property type="protein sequence ID" value="POH70369.1"/>
    <property type="molecule type" value="Genomic_DNA"/>
</dbReference>
<proteinExistence type="predicted"/>
<dbReference type="Pfam" id="PF13460">
    <property type="entry name" value="NAD_binding_10"/>
    <property type="match status" value="1"/>
</dbReference>
<organism evidence="2 3">
    <name type="scientific">Cryobacterium zongtaii</name>
    <dbReference type="NCBI Taxonomy" id="1259217"/>
    <lineage>
        <taxon>Bacteria</taxon>
        <taxon>Bacillati</taxon>
        <taxon>Actinomycetota</taxon>
        <taxon>Actinomycetes</taxon>
        <taxon>Micrococcales</taxon>
        <taxon>Microbacteriaceae</taxon>
        <taxon>Cryobacterium</taxon>
    </lineage>
</organism>
<dbReference type="CDD" id="cd05269">
    <property type="entry name" value="TMR_SDR_a"/>
    <property type="match status" value="1"/>
</dbReference>
<reference evidence="2 3" key="1">
    <citation type="submission" date="2018-01" db="EMBL/GenBank/DDBJ databases">
        <title>Cryobacterium sp. nov., from glaciers in China.</title>
        <authorList>
            <person name="Liu Q."/>
            <person name="Xin Y.-H."/>
        </authorList>
    </citation>
    <scope>NUCLEOTIDE SEQUENCE [LARGE SCALE GENOMIC DNA]</scope>
    <source>
        <strain evidence="2 3">TMB1-8</strain>
    </source>
</reference>
<sequence>MSIVVTGATGQLGHLIVEHLINRGVAPAEITAVGRNTARLADLAATGVSTAVIDYTDPASLATAFTGADVLMLVSGSEVGQRVAQHTNAITAAVAAGVGRIVYTSAPKADTSALILAPEHKATEEALVASGVPFTILRNGWYTENYAAAVQQARETGVYLTSTGAGRVASASRNDYAEAAAVVLTTPGHENAVYELAGDIAWTGTDMAAALTEVVGRPVVFTPVSPEEHTAILTGAGLDGGTVGFVVALDGNTRDGLLAGGSSDLATLIGRPTTPLLDGLRAVA</sequence>
<evidence type="ECO:0000313" key="2">
    <source>
        <dbReference type="EMBL" id="POH70369.1"/>
    </source>
</evidence>
<dbReference type="Gene3D" id="3.40.50.720">
    <property type="entry name" value="NAD(P)-binding Rossmann-like Domain"/>
    <property type="match status" value="1"/>
</dbReference>
<dbReference type="AlphaFoldDB" id="A0A2S3ZN59"/>
<dbReference type="PANTHER" id="PTHR47129">
    <property type="entry name" value="QUINONE OXIDOREDUCTASE 2"/>
    <property type="match status" value="1"/>
</dbReference>
<dbReference type="Proteomes" id="UP000237104">
    <property type="component" value="Unassembled WGS sequence"/>
</dbReference>
<dbReference type="RefSeq" id="WP_103430245.1">
    <property type="nucleotide sequence ID" value="NZ_PPXF01000017.1"/>
</dbReference>
<dbReference type="InterPro" id="IPR052718">
    <property type="entry name" value="NmrA-type_oxidoreductase"/>
</dbReference>
<gene>
    <name evidence="2" type="ORF">C3B59_04640</name>
</gene>
<dbReference type="InterPro" id="IPR036291">
    <property type="entry name" value="NAD(P)-bd_dom_sf"/>
</dbReference>
<dbReference type="PANTHER" id="PTHR47129:SF1">
    <property type="entry name" value="NMRA-LIKE DOMAIN-CONTAINING PROTEIN"/>
    <property type="match status" value="1"/>
</dbReference>
<evidence type="ECO:0000259" key="1">
    <source>
        <dbReference type="Pfam" id="PF13460"/>
    </source>
</evidence>
<dbReference type="SUPFAM" id="SSF51735">
    <property type="entry name" value="NAD(P)-binding Rossmann-fold domains"/>
    <property type="match status" value="1"/>
</dbReference>
<feature type="domain" description="NAD(P)-binding" evidence="1">
    <location>
        <begin position="7"/>
        <end position="187"/>
    </location>
</feature>